<name>A0A0C9MI64_9FUNG</name>
<keyword evidence="2" id="KW-1185">Reference proteome</keyword>
<dbReference type="Proteomes" id="UP000053815">
    <property type="component" value="Unassembled WGS sequence"/>
</dbReference>
<evidence type="ECO:0000313" key="2">
    <source>
        <dbReference type="Proteomes" id="UP000053815"/>
    </source>
</evidence>
<evidence type="ECO:0000313" key="1">
    <source>
        <dbReference type="EMBL" id="GAN01638.1"/>
    </source>
</evidence>
<proteinExistence type="predicted"/>
<sequence length="80" mass="8256">MIPPSAQTLIASYVLAVRLIKVATLSSLAIGLAGLPAVAIGQPIPCFDPTISKSKTDSYKSLAKAFLNRNTTGPASSLKV</sequence>
<dbReference type="EMBL" id="DF836299">
    <property type="protein sequence ID" value="GAN01638.1"/>
    <property type="molecule type" value="Genomic_DNA"/>
</dbReference>
<accession>A0A0C9MI64</accession>
<gene>
    <name evidence="1" type="ORF">MAM1_0010c01072</name>
</gene>
<dbReference type="AlphaFoldDB" id="A0A0C9MI64"/>
<organism evidence="1">
    <name type="scientific">Mucor ambiguus</name>
    <dbReference type="NCBI Taxonomy" id="91626"/>
    <lineage>
        <taxon>Eukaryota</taxon>
        <taxon>Fungi</taxon>
        <taxon>Fungi incertae sedis</taxon>
        <taxon>Mucoromycota</taxon>
        <taxon>Mucoromycotina</taxon>
        <taxon>Mucoromycetes</taxon>
        <taxon>Mucorales</taxon>
        <taxon>Mucorineae</taxon>
        <taxon>Mucoraceae</taxon>
        <taxon>Mucor</taxon>
    </lineage>
</organism>
<protein>
    <submittedName>
        <fullName evidence="1">Uncharacterized protein</fullName>
    </submittedName>
</protein>
<reference evidence="1" key="1">
    <citation type="submission" date="2014-09" db="EMBL/GenBank/DDBJ databases">
        <title>Draft genome sequence of an oleaginous Mucoromycotina fungus Mucor ambiguus NBRC6742.</title>
        <authorList>
            <person name="Takeda I."/>
            <person name="Yamane N."/>
            <person name="Morita T."/>
            <person name="Tamano K."/>
            <person name="Machida M."/>
            <person name="Baker S."/>
            <person name="Koike H."/>
        </authorList>
    </citation>
    <scope>NUCLEOTIDE SEQUENCE</scope>
    <source>
        <strain evidence="1">NBRC 6742</strain>
    </source>
</reference>